<evidence type="ECO:0008006" key="5">
    <source>
        <dbReference type="Google" id="ProtNLM"/>
    </source>
</evidence>
<dbReference type="AlphaFoldDB" id="A0AAW6C0R5"/>
<evidence type="ECO:0000256" key="1">
    <source>
        <dbReference type="SAM" id="Coils"/>
    </source>
</evidence>
<evidence type="ECO:0000313" key="4">
    <source>
        <dbReference type="Proteomes" id="UP001211006"/>
    </source>
</evidence>
<evidence type="ECO:0000313" key="3">
    <source>
        <dbReference type="EMBL" id="MDB7933496.1"/>
    </source>
</evidence>
<gene>
    <name evidence="2" type="ORF">PND83_02225</name>
    <name evidence="3" type="ORF">PNE06_10475</name>
</gene>
<comment type="caution">
    <text evidence="2">The sequence shown here is derived from an EMBL/GenBank/DDBJ whole genome shotgun (WGS) entry which is preliminary data.</text>
</comment>
<accession>A0AAW6C0R5</accession>
<dbReference type="EMBL" id="JAQLWO010000002">
    <property type="protein sequence ID" value="MDB7904786.1"/>
    <property type="molecule type" value="Genomic_DNA"/>
</dbReference>
<organism evidence="2 4">
    <name type="scientific">Flavonifractor plautii</name>
    <name type="common">Fusobacterium plautii</name>
    <dbReference type="NCBI Taxonomy" id="292800"/>
    <lineage>
        <taxon>Bacteria</taxon>
        <taxon>Bacillati</taxon>
        <taxon>Bacillota</taxon>
        <taxon>Clostridia</taxon>
        <taxon>Eubacteriales</taxon>
        <taxon>Oscillospiraceae</taxon>
        <taxon>Flavonifractor</taxon>
    </lineage>
</organism>
<dbReference type="Proteomes" id="UP001211173">
    <property type="component" value="Unassembled WGS sequence"/>
</dbReference>
<reference evidence="2" key="1">
    <citation type="submission" date="2023-01" db="EMBL/GenBank/DDBJ databases">
        <title>Human gut microbiome strain richness.</title>
        <authorList>
            <person name="Chen-Liaw A."/>
        </authorList>
    </citation>
    <scope>NUCLEOTIDE SEQUENCE</scope>
    <source>
        <strain evidence="3">1001287st1_F4_1001285I_161205</strain>
        <strain evidence="2">2225st1_A6_2225SCRN_200828</strain>
    </source>
</reference>
<dbReference type="RefSeq" id="WP_195384064.1">
    <property type="nucleotide sequence ID" value="NZ_BAABXT010000001.1"/>
</dbReference>
<feature type="coiled-coil region" evidence="1">
    <location>
        <begin position="24"/>
        <end position="84"/>
    </location>
</feature>
<protein>
    <recommendedName>
        <fullName evidence="5">Coil containing protein</fullName>
    </recommendedName>
</protein>
<dbReference type="EMBL" id="JAQLWV010000013">
    <property type="protein sequence ID" value="MDB7933496.1"/>
    <property type="molecule type" value="Genomic_DNA"/>
</dbReference>
<proteinExistence type="predicted"/>
<name>A0AAW6C0R5_FLAPL</name>
<evidence type="ECO:0000313" key="2">
    <source>
        <dbReference type="EMBL" id="MDB7904786.1"/>
    </source>
</evidence>
<keyword evidence="1" id="KW-0175">Coiled coil</keyword>
<sequence>MDIEKLIEQLNGYFEGKDLKRFVALDAATALSTLQEENEKLRAELENYRKGHCSEGGCAAEKDRDAVLAELEQVKRERDAAIRDLEMVSVCDTCVHEHAPSCPGCNDAENWEWRGPEEG</sequence>
<dbReference type="Proteomes" id="UP001211006">
    <property type="component" value="Unassembled WGS sequence"/>
</dbReference>